<organism evidence="1 2">
    <name type="scientific">Acinetobacter qingfengensis</name>
    <dbReference type="NCBI Taxonomy" id="1262585"/>
    <lineage>
        <taxon>Bacteria</taxon>
        <taxon>Pseudomonadati</taxon>
        <taxon>Pseudomonadota</taxon>
        <taxon>Gammaproteobacteria</taxon>
        <taxon>Moraxellales</taxon>
        <taxon>Moraxellaceae</taxon>
        <taxon>Acinetobacter</taxon>
    </lineage>
</organism>
<protein>
    <recommendedName>
        <fullName evidence="3">Phage tail protein</fullName>
    </recommendedName>
</protein>
<dbReference type="InterPro" id="IPR008928">
    <property type="entry name" value="6-hairpin_glycosidase_sf"/>
</dbReference>
<name>A0A1E7RC72_9GAMM</name>
<evidence type="ECO:0000313" key="2">
    <source>
        <dbReference type="Proteomes" id="UP000185895"/>
    </source>
</evidence>
<dbReference type="GO" id="GO:0005975">
    <property type="term" value="P:carbohydrate metabolic process"/>
    <property type="evidence" value="ECO:0007669"/>
    <property type="project" value="InterPro"/>
</dbReference>
<reference evidence="1 2" key="1">
    <citation type="submission" date="2016-09" db="EMBL/GenBank/DDBJ databases">
        <authorList>
            <person name="Capua I."/>
            <person name="De Benedictis P."/>
            <person name="Joannis T."/>
            <person name="Lombin L.H."/>
            <person name="Cattoli G."/>
        </authorList>
    </citation>
    <scope>NUCLEOTIDE SEQUENCE [LARGE SCALE GENOMIC DNA]</scope>
    <source>
        <strain evidence="1 2">ANC 4671</strain>
    </source>
</reference>
<dbReference type="STRING" id="1262585.BJI46_11605"/>
<sequence>MRSTMSTNGYYQNALQMIKGHEHFLINATGLTEDAELQHYLINPDEIIANALHFSNKSAMQGYPNGAAYSEAQSIQILGYAYCYLATKEQYWLDRAITMFDGYMNWFYFGQNIPAEPQNMIAHWAINGKEPFLSHYPIDWISPSASGFLGISLNYVNGIAKIPHDSPYFGQYLDKATYAFIGHLAWQSLVAEVRHIDATGVVDWNTAGTQYDVDWIINWQGYKINSDKQVVSTGHSDAEKGTICLKNSSVNGEIKTNFTCRVPVEHGGYLIKRNELIFQEPCEVPIANGNAQQASDAEEWFADAAYLLYKITGEDKYRIMWKTAIKVCNDYADIDLTDKFFRQDLTANTPFTDGTSYGYSYPNTVSVTYGRDANGYITIASDVAVQHTIEQKAVWWKVDNTANIVLNYACVDSDGNIPTVTCTFKLGPNKNEEGVTEYSATLPSSASMTTYNVKLSSFVKTTTASGIEYITGKSNAHSSYGNTIKSVTWGEGMLHDNRAGGICQAVMPATSDGYIIGFWGLKTTKVLVNSISYSTTAAVKLRITDDDGWNWYWTLPATTKVVTHALAISDLTIDSYQTNTGTKPTVANYTLGSTQLVILPMTANTTFQWYCINDVPETFSDNVAYTVLFGLKFTSATGLTAKVGDCYISNYLGANLAYTPGIIPYANNTSVNSTVYNGWRGLPFPGYMHPFIWTIEDTAGEYETKLNNMVDFLYDSQIAYYNWYGELGPGMAAYVWNRWDNTPYGAADSWIFKHWHAHAWQGYQARAFSSAARAWYELVLQNKEVPINLIKYVENWLQWLYTTSKANGMTVTDWDVNGVPKFSYYGFQPDMAGLWLSGACLAYFAGCKLETLPNFIEMSAGFIQNFYQSTGIGGHHMNGCITAVPRLNTGSGVENNGMFYGFYSGELLKGLALYLLYKTLPAKADMYKK</sequence>
<comment type="caution">
    <text evidence="1">The sequence shown here is derived from an EMBL/GenBank/DDBJ whole genome shotgun (WGS) entry which is preliminary data.</text>
</comment>
<dbReference type="AlphaFoldDB" id="A0A1E7RC72"/>
<evidence type="ECO:0008006" key="3">
    <source>
        <dbReference type="Google" id="ProtNLM"/>
    </source>
</evidence>
<gene>
    <name evidence="1" type="ORF">BJI46_11605</name>
</gene>
<proteinExistence type="predicted"/>
<dbReference type="EMBL" id="MKKK01000017">
    <property type="protein sequence ID" value="OEY96921.1"/>
    <property type="molecule type" value="Genomic_DNA"/>
</dbReference>
<evidence type="ECO:0000313" key="1">
    <source>
        <dbReference type="EMBL" id="OEY96921.1"/>
    </source>
</evidence>
<accession>A0A1E7RC72</accession>
<keyword evidence="2" id="KW-1185">Reference proteome</keyword>
<dbReference type="Proteomes" id="UP000185895">
    <property type="component" value="Unassembled WGS sequence"/>
</dbReference>
<dbReference type="SUPFAM" id="SSF48208">
    <property type="entry name" value="Six-hairpin glycosidases"/>
    <property type="match status" value="1"/>
</dbReference>